<comment type="caution">
    <text evidence="3">The sequence shown here is derived from an EMBL/GenBank/DDBJ whole genome shotgun (WGS) entry which is preliminary data.</text>
</comment>
<feature type="signal peptide" evidence="2">
    <location>
        <begin position="1"/>
        <end position="23"/>
    </location>
</feature>
<evidence type="ECO:0000256" key="2">
    <source>
        <dbReference type="SAM" id="SignalP"/>
    </source>
</evidence>
<name>A0A418Q324_9SPHN</name>
<proteinExistence type="predicted"/>
<keyword evidence="2" id="KW-0732">Signal</keyword>
<feature type="chain" id="PRO_5019458754" evidence="2">
    <location>
        <begin position="24"/>
        <end position="163"/>
    </location>
</feature>
<gene>
    <name evidence="3" type="ORF">D3M59_04765</name>
</gene>
<dbReference type="AlphaFoldDB" id="A0A418Q324"/>
<evidence type="ECO:0000313" key="3">
    <source>
        <dbReference type="EMBL" id="RIX32277.1"/>
    </source>
</evidence>
<dbReference type="Pfam" id="PF12276">
    <property type="entry name" value="DUF3617"/>
    <property type="match status" value="1"/>
</dbReference>
<sequence>MRSMVWAPALAGLVVLASCGSEPAPPPKDEAPETLAPGLYELTSEVTAVSSTDNSTPATSLKQGDKSTVRACVSKDGPASELFAETPADKCEVKNSYVRYGRISAQMSCKREGLSGDVMPAMMGSFRADSFEGEITTLTYLTKDGDYRMNRKISAKRVGDCPA</sequence>
<accession>A0A418Q324</accession>
<feature type="region of interest" description="Disordered" evidence="1">
    <location>
        <begin position="47"/>
        <end position="67"/>
    </location>
</feature>
<keyword evidence="4" id="KW-1185">Reference proteome</keyword>
<feature type="compositionally biased region" description="Polar residues" evidence="1">
    <location>
        <begin position="47"/>
        <end position="62"/>
    </location>
</feature>
<dbReference type="OrthoDB" id="7570139at2"/>
<reference evidence="3 4" key="1">
    <citation type="submission" date="2018-09" db="EMBL/GenBank/DDBJ databases">
        <title>Sphingomonas sp. DAC4.</title>
        <authorList>
            <person name="Seo T."/>
        </authorList>
    </citation>
    <scope>NUCLEOTIDE SEQUENCE [LARGE SCALE GENOMIC DNA]</scope>
    <source>
        <strain evidence="3 4">DAC4</strain>
    </source>
</reference>
<protein>
    <submittedName>
        <fullName evidence="3">DUF3617 family protein</fullName>
    </submittedName>
</protein>
<dbReference type="InterPro" id="IPR022061">
    <property type="entry name" value="DUF3617"/>
</dbReference>
<dbReference type="EMBL" id="QXTF01000001">
    <property type="protein sequence ID" value="RIX32277.1"/>
    <property type="molecule type" value="Genomic_DNA"/>
</dbReference>
<evidence type="ECO:0000256" key="1">
    <source>
        <dbReference type="SAM" id="MobiDB-lite"/>
    </source>
</evidence>
<evidence type="ECO:0000313" key="4">
    <source>
        <dbReference type="Proteomes" id="UP000285023"/>
    </source>
</evidence>
<dbReference type="PROSITE" id="PS51257">
    <property type="entry name" value="PROKAR_LIPOPROTEIN"/>
    <property type="match status" value="1"/>
</dbReference>
<dbReference type="Proteomes" id="UP000285023">
    <property type="component" value="Unassembled WGS sequence"/>
</dbReference>
<organism evidence="3 4">
    <name type="scientific">Sphingomonas edaphi</name>
    <dbReference type="NCBI Taxonomy" id="2315689"/>
    <lineage>
        <taxon>Bacteria</taxon>
        <taxon>Pseudomonadati</taxon>
        <taxon>Pseudomonadota</taxon>
        <taxon>Alphaproteobacteria</taxon>
        <taxon>Sphingomonadales</taxon>
        <taxon>Sphingomonadaceae</taxon>
        <taxon>Sphingomonas</taxon>
    </lineage>
</organism>
<dbReference type="RefSeq" id="WP_119532063.1">
    <property type="nucleotide sequence ID" value="NZ_QXTF01000001.1"/>
</dbReference>